<evidence type="ECO:0000256" key="1">
    <source>
        <dbReference type="ARBA" id="ARBA00000085"/>
    </source>
</evidence>
<feature type="transmembrane region" description="Helical" evidence="6">
    <location>
        <begin position="127"/>
        <end position="148"/>
    </location>
</feature>
<evidence type="ECO:0000313" key="7">
    <source>
        <dbReference type="EMBL" id="MFF5288026.1"/>
    </source>
</evidence>
<dbReference type="InterPro" id="IPR036890">
    <property type="entry name" value="HATPase_C_sf"/>
</dbReference>
<keyword evidence="8" id="KW-1185">Reference proteome</keyword>
<dbReference type="Gene3D" id="1.20.5.1930">
    <property type="match status" value="1"/>
</dbReference>
<keyword evidence="4 7" id="KW-0418">Kinase</keyword>
<evidence type="ECO:0000256" key="5">
    <source>
        <dbReference type="ARBA" id="ARBA00023012"/>
    </source>
</evidence>
<keyword evidence="6" id="KW-1133">Transmembrane helix</keyword>
<keyword evidence="6" id="KW-0472">Membrane</keyword>
<dbReference type="EMBL" id="JBIAZU010000001">
    <property type="protein sequence ID" value="MFF5288026.1"/>
    <property type="molecule type" value="Genomic_DNA"/>
</dbReference>
<feature type="transmembrane region" description="Helical" evidence="6">
    <location>
        <begin position="69"/>
        <end position="87"/>
    </location>
</feature>
<evidence type="ECO:0000256" key="4">
    <source>
        <dbReference type="ARBA" id="ARBA00022777"/>
    </source>
</evidence>
<keyword evidence="3" id="KW-0808">Transferase</keyword>
<protein>
    <recommendedName>
        <fullName evidence="2">histidine kinase</fullName>
        <ecNumber evidence="2">2.7.13.3</ecNumber>
    </recommendedName>
</protein>
<evidence type="ECO:0000256" key="2">
    <source>
        <dbReference type="ARBA" id="ARBA00012438"/>
    </source>
</evidence>
<feature type="transmembrane region" description="Helical" evidence="6">
    <location>
        <begin position="208"/>
        <end position="225"/>
    </location>
</feature>
<comment type="caution">
    <text evidence="7">The sequence shown here is derived from an EMBL/GenBank/DDBJ whole genome shotgun (WGS) entry which is preliminary data.</text>
</comment>
<feature type="transmembrane region" description="Helical" evidence="6">
    <location>
        <begin position="7"/>
        <end position="27"/>
    </location>
</feature>
<dbReference type="EC" id="2.7.13.3" evidence="2"/>
<dbReference type="PANTHER" id="PTHR24421">
    <property type="entry name" value="NITRATE/NITRITE SENSOR PROTEIN NARX-RELATED"/>
    <property type="match status" value="1"/>
</dbReference>
<dbReference type="RefSeq" id="WP_020518458.1">
    <property type="nucleotide sequence ID" value="NZ_JBIAZU010000001.1"/>
</dbReference>
<accession>A0ABW6W404</accession>
<feature type="transmembrane region" description="Helical" evidence="6">
    <location>
        <begin position="245"/>
        <end position="265"/>
    </location>
</feature>
<feature type="transmembrane region" description="Helical" evidence="6">
    <location>
        <begin position="178"/>
        <end position="196"/>
    </location>
</feature>
<comment type="catalytic activity">
    <reaction evidence="1">
        <text>ATP + protein L-histidine = ADP + protein N-phospho-L-histidine.</text>
        <dbReference type="EC" id="2.7.13.3"/>
    </reaction>
</comment>
<dbReference type="Proteomes" id="UP001602245">
    <property type="component" value="Unassembled WGS sequence"/>
</dbReference>
<reference evidence="7 8" key="1">
    <citation type="submission" date="2024-10" db="EMBL/GenBank/DDBJ databases">
        <title>The Natural Products Discovery Center: Release of the First 8490 Sequenced Strains for Exploring Actinobacteria Biosynthetic Diversity.</title>
        <authorList>
            <person name="Kalkreuter E."/>
            <person name="Kautsar S.A."/>
            <person name="Yang D."/>
            <person name="Bader C.D."/>
            <person name="Teijaro C.N."/>
            <person name="Fluegel L."/>
            <person name="Davis C.M."/>
            <person name="Simpson J.R."/>
            <person name="Lauterbach L."/>
            <person name="Steele A.D."/>
            <person name="Gui C."/>
            <person name="Meng S."/>
            <person name="Li G."/>
            <person name="Viehrig K."/>
            <person name="Ye F."/>
            <person name="Su P."/>
            <person name="Kiefer A.F."/>
            <person name="Nichols A."/>
            <person name="Cepeda A.J."/>
            <person name="Yan W."/>
            <person name="Fan B."/>
            <person name="Jiang Y."/>
            <person name="Adhikari A."/>
            <person name="Zheng C.-J."/>
            <person name="Schuster L."/>
            <person name="Cowan T.M."/>
            <person name="Smanski M.J."/>
            <person name="Chevrette M.G."/>
            <person name="De Carvalho L.P.S."/>
            <person name="Shen B."/>
        </authorList>
    </citation>
    <scope>NUCLEOTIDE SEQUENCE [LARGE SCALE GENOMIC DNA]</scope>
    <source>
        <strain evidence="7 8">NPDC000087</strain>
    </source>
</reference>
<dbReference type="SUPFAM" id="SSF55874">
    <property type="entry name" value="ATPase domain of HSP90 chaperone/DNA topoisomerase II/histidine kinase"/>
    <property type="match status" value="1"/>
</dbReference>
<dbReference type="Gene3D" id="3.30.565.10">
    <property type="entry name" value="Histidine kinase-like ATPase, C-terminal domain"/>
    <property type="match status" value="1"/>
</dbReference>
<organism evidence="7 8">
    <name type="scientific">Paractinoplanes globisporus</name>
    <dbReference type="NCBI Taxonomy" id="113565"/>
    <lineage>
        <taxon>Bacteria</taxon>
        <taxon>Bacillati</taxon>
        <taxon>Actinomycetota</taxon>
        <taxon>Actinomycetes</taxon>
        <taxon>Micromonosporales</taxon>
        <taxon>Micromonosporaceae</taxon>
        <taxon>Paractinoplanes</taxon>
    </lineage>
</organism>
<name>A0ABW6W404_9ACTN</name>
<keyword evidence="6" id="KW-0812">Transmembrane</keyword>
<feature type="transmembrane region" description="Helical" evidence="6">
    <location>
        <begin position="33"/>
        <end position="62"/>
    </location>
</feature>
<proteinExistence type="predicted"/>
<feature type="transmembrane region" description="Helical" evidence="6">
    <location>
        <begin position="93"/>
        <end position="115"/>
    </location>
</feature>
<dbReference type="PANTHER" id="PTHR24421:SF10">
    <property type="entry name" value="NITRATE_NITRITE SENSOR PROTEIN NARQ"/>
    <property type="match status" value="1"/>
</dbReference>
<evidence type="ECO:0000313" key="8">
    <source>
        <dbReference type="Proteomes" id="UP001602245"/>
    </source>
</evidence>
<evidence type="ECO:0000256" key="6">
    <source>
        <dbReference type="SAM" id="Phobius"/>
    </source>
</evidence>
<dbReference type="InterPro" id="IPR050482">
    <property type="entry name" value="Sensor_HK_TwoCompSys"/>
</dbReference>
<evidence type="ECO:0000256" key="3">
    <source>
        <dbReference type="ARBA" id="ARBA00022679"/>
    </source>
</evidence>
<keyword evidence="5" id="KW-0902">Two-component regulatory system</keyword>
<sequence length="596" mass="61074">MSGSIRAVRLGVLAGGAAAGALTLAVVRRSPDYAIAGGSAASTALSLAAGWSVLIAAVIVLGRPARRPFGVVAAVASWAWFAGQWNTPGAGSAWVFTAGLVLATVVPVLVADAGLRYLRGRVGAPEIVALAAGGLATVGLAVAGALFFDPASAGCYGCPANLLMIADRPAVAEQAGRLAVHAGVIWPVMLGVVLAWRLARTSPAGRGIAGPVAVPVLAYLVVVELDYLHSWSRGYLGADDVDRRLLAVQAGLLIVAALGTGWSYVHRRRTRSAVARMVVAASDVSAPGGLEKTLGAALGDDSLRVFYPHGADGWVNAAGYPVERHAGRGTTRLTRDGVTIAFLTHRREALDEDGIADEIAGAAGLALTNERLRAQRRAQLADLRASRARIVEAADAERRRLERDLHDGAQQRIVALSLALRLEQLRLGNPAASGDSAVGAAGGDPPGAGGDAGLARRLEEAQAEVAATLAGLRRLARGLYPRELADEGLSAALETLAESSGPAVTLDVPVDGRFPAPVEAVAYFTVANRLAGGGVTHALVSVRRDGDRLQAEIEDDGPAGDTTAIEDRVGALAGTLSVEARAGGGTRIRAELPCGS</sequence>
<dbReference type="GO" id="GO:0016301">
    <property type="term" value="F:kinase activity"/>
    <property type="evidence" value="ECO:0007669"/>
    <property type="project" value="UniProtKB-KW"/>
</dbReference>
<gene>
    <name evidence="7" type="ORF">ACFY35_01215</name>
</gene>